<reference evidence="4" key="1">
    <citation type="submission" date="2022-10" db="EMBL/GenBank/DDBJ databases">
        <title>Tapping the CABI collections for fungal endophytes: first genome assemblies for Collariella, Neodidymelliopsis, Ascochyta clinopodiicola, Didymella pomorum, Didymosphaeria variabile, Neocosmospora piperis and Neocucurbitaria cava.</title>
        <authorList>
            <person name="Hill R."/>
        </authorList>
    </citation>
    <scope>NUCLEOTIDE SEQUENCE</scope>
    <source>
        <strain evidence="4">IMI 366586</strain>
    </source>
</reference>
<evidence type="ECO:0000256" key="1">
    <source>
        <dbReference type="ARBA" id="ARBA00001917"/>
    </source>
</evidence>
<proteinExistence type="predicted"/>
<evidence type="ECO:0000313" key="4">
    <source>
        <dbReference type="EMBL" id="KAJ4318011.1"/>
    </source>
</evidence>
<dbReference type="PANTHER" id="PTHR10578:SF86">
    <property type="entry name" value="DEPENDENT DEHYDROGENASE, PUTATIVE (AFU_ORTHOLOGUE AFUA_6G02720)-RELATED"/>
    <property type="match status" value="1"/>
</dbReference>
<keyword evidence="2" id="KW-0560">Oxidoreductase</keyword>
<evidence type="ECO:0000259" key="3">
    <source>
        <dbReference type="PROSITE" id="PS51349"/>
    </source>
</evidence>
<keyword evidence="5" id="KW-1185">Reference proteome</keyword>
<dbReference type="Proteomes" id="UP001140502">
    <property type="component" value="Unassembled WGS sequence"/>
</dbReference>
<sequence>MNSGTYREWEDLKVLKNLWEGPIVLKGIQTVQDAHKAIEHGMDGIIVSNHGGRQLDETMASLYALAKIAANEKAKASNLTLLFDSGVRTGSDVVVSASAVRTQGLWGLVQE</sequence>
<dbReference type="InterPro" id="IPR013785">
    <property type="entry name" value="Aldolase_TIM"/>
</dbReference>
<gene>
    <name evidence="4" type="ORF">N0V84_007065</name>
</gene>
<dbReference type="OrthoDB" id="25826at2759"/>
<dbReference type="PROSITE" id="PS51349">
    <property type="entry name" value="FMN_HYDROXY_ACID_DH_2"/>
    <property type="match status" value="1"/>
</dbReference>
<organism evidence="4 5">
    <name type="scientific">Fusarium piperis</name>
    <dbReference type="NCBI Taxonomy" id="1435070"/>
    <lineage>
        <taxon>Eukaryota</taxon>
        <taxon>Fungi</taxon>
        <taxon>Dikarya</taxon>
        <taxon>Ascomycota</taxon>
        <taxon>Pezizomycotina</taxon>
        <taxon>Sordariomycetes</taxon>
        <taxon>Hypocreomycetidae</taxon>
        <taxon>Hypocreales</taxon>
        <taxon>Nectriaceae</taxon>
        <taxon>Fusarium</taxon>
        <taxon>Fusarium solani species complex</taxon>
    </lineage>
</organism>
<dbReference type="PROSITE" id="PS00557">
    <property type="entry name" value="FMN_HYDROXY_ACID_DH_1"/>
    <property type="match status" value="1"/>
</dbReference>
<dbReference type="InterPro" id="IPR008259">
    <property type="entry name" value="FMN_hydac_DH_AS"/>
</dbReference>
<dbReference type="SUPFAM" id="SSF51395">
    <property type="entry name" value="FMN-linked oxidoreductases"/>
    <property type="match status" value="1"/>
</dbReference>
<protein>
    <recommendedName>
        <fullName evidence="3">FMN hydroxy acid dehydrogenase domain-containing protein</fullName>
    </recommendedName>
</protein>
<dbReference type="PANTHER" id="PTHR10578">
    <property type="entry name" value="S -2-HYDROXY-ACID OXIDASE-RELATED"/>
    <property type="match status" value="1"/>
</dbReference>
<accession>A0A9W8WAW0</accession>
<comment type="cofactor">
    <cofactor evidence="1">
        <name>FMN</name>
        <dbReference type="ChEBI" id="CHEBI:58210"/>
    </cofactor>
</comment>
<dbReference type="Gene3D" id="3.20.20.70">
    <property type="entry name" value="Aldolase class I"/>
    <property type="match status" value="1"/>
</dbReference>
<name>A0A9W8WAW0_9HYPO</name>
<evidence type="ECO:0000313" key="5">
    <source>
        <dbReference type="Proteomes" id="UP001140502"/>
    </source>
</evidence>
<dbReference type="Pfam" id="PF01070">
    <property type="entry name" value="FMN_dh"/>
    <property type="match status" value="1"/>
</dbReference>
<dbReference type="InterPro" id="IPR037396">
    <property type="entry name" value="FMN_HAD"/>
</dbReference>
<comment type="caution">
    <text evidence="4">The sequence shown here is derived from an EMBL/GenBank/DDBJ whole genome shotgun (WGS) entry which is preliminary data.</text>
</comment>
<dbReference type="InterPro" id="IPR000262">
    <property type="entry name" value="FMN-dep_DH"/>
</dbReference>
<evidence type="ECO:0000256" key="2">
    <source>
        <dbReference type="ARBA" id="ARBA00023002"/>
    </source>
</evidence>
<dbReference type="EMBL" id="JAPEUR010000149">
    <property type="protein sequence ID" value="KAJ4318011.1"/>
    <property type="molecule type" value="Genomic_DNA"/>
</dbReference>
<dbReference type="AlphaFoldDB" id="A0A9W8WAW0"/>
<dbReference type="GO" id="GO:0016491">
    <property type="term" value="F:oxidoreductase activity"/>
    <property type="evidence" value="ECO:0007669"/>
    <property type="project" value="UniProtKB-KW"/>
</dbReference>
<feature type="domain" description="FMN hydroxy acid dehydrogenase" evidence="3">
    <location>
        <begin position="1"/>
        <end position="111"/>
    </location>
</feature>